<dbReference type="SUPFAM" id="SSF56059">
    <property type="entry name" value="Glutathione synthetase ATP-binding domain-like"/>
    <property type="match status" value="1"/>
</dbReference>
<dbReference type="OrthoDB" id="186626at2759"/>
<comment type="similarity">
    <text evidence="6">Belongs to the class I-like SAM-binding methyltransferase superfamily. Cation-dependent O-methyltransferase family.</text>
</comment>
<dbReference type="Proteomes" id="UP000244855">
    <property type="component" value="Unassembled WGS sequence"/>
</dbReference>
<keyword evidence="8" id="KW-0472">Membrane</keyword>
<dbReference type="PANTHER" id="PTHR43836:SF2">
    <property type="entry name" value="CATECHOL O-METHYLTRANSFERASE 1-RELATED"/>
    <property type="match status" value="1"/>
</dbReference>
<dbReference type="GO" id="GO:0005524">
    <property type="term" value="F:ATP binding"/>
    <property type="evidence" value="ECO:0007669"/>
    <property type="project" value="UniProtKB-UniRule"/>
</dbReference>
<keyword evidence="7" id="KW-0067">ATP-binding</keyword>
<dbReference type="GO" id="GO:0032259">
    <property type="term" value="P:methylation"/>
    <property type="evidence" value="ECO:0007669"/>
    <property type="project" value="UniProtKB-KW"/>
</dbReference>
<evidence type="ECO:0000259" key="9">
    <source>
        <dbReference type="PROSITE" id="PS50975"/>
    </source>
</evidence>
<dbReference type="Gene3D" id="3.40.50.20">
    <property type="match status" value="1"/>
</dbReference>
<dbReference type="GO" id="GO:0006584">
    <property type="term" value="P:catecholamine metabolic process"/>
    <property type="evidence" value="ECO:0007669"/>
    <property type="project" value="UniProtKB-KW"/>
</dbReference>
<reference evidence="10 11" key="1">
    <citation type="journal article" date="2018" name="Sci. Rep.">
        <title>Comparative genomics provides insights into the lifestyle and reveals functional heterogeneity of dark septate endophytic fungi.</title>
        <authorList>
            <person name="Knapp D.G."/>
            <person name="Nemeth J.B."/>
            <person name="Barry K."/>
            <person name="Hainaut M."/>
            <person name="Henrissat B."/>
            <person name="Johnson J."/>
            <person name="Kuo A."/>
            <person name="Lim J.H.P."/>
            <person name="Lipzen A."/>
            <person name="Nolan M."/>
            <person name="Ohm R.A."/>
            <person name="Tamas L."/>
            <person name="Grigoriev I.V."/>
            <person name="Spatafora J.W."/>
            <person name="Nagy L.G."/>
            <person name="Kovacs G.M."/>
        </authorList>
    </citation>
    <scope>NUCLEOTIDE SEQUENCE [LARGE SCALE GENOMIC DNA]</scope>
    <source>
        <strain evidence="10 11">DSE2036</strain>
    </source>
</reference>
<keyword evidence="2" id="KW-0489">Methyltransferase</keyword>
<dbReference type="SUPFAM" id="SSF53335">
    <property type="entry name" value="S-adenosyl-L-methionine-dependent methyltransferases"/>
    <property type="match status" value="1"/>
</dbReference>
<dbReference type="AlphaFoldDB" id="A0A2V1DW88"/>
<dbReference type="PANTHER" id="PTHR43836">
    <property type="entry name" value="CATECHOL O-METHYLTRANSFERASE 1-RELATED"/>
    <property type="match status" value="1"/>
</dbReference>
<name>A0A2V1DW88_9PLEO</name>
<dbReference type="PROSITE" id="PS51682">
    <property type="entry name" value="SAM_OMT_I"/>
    <property type="match status" value="1"/>
</dbReference>
<dbReference type="InterPro" id="IPR029063">
    <property type="entry name" value="SAM-dependent_MTases_sf"/>
</dbReference>
<keyword evidence="8" id="KW-1133">Transmembrane helix</keyword>
<keyword evidence="8" id="KW-0812">Transmembrane</keyword>
<keyword evidence="11" id="KW-1185">Reference proteome</keyword>
<dbReference type="Gene3D" id="3.30.470.20">
    <property type="entry name" value="ATP-grasp fold, B domain"/>
    <property type="match status" value="1"/>
</dbReference>
<evidence type="ECO:0000256" key="6">
    <source>
        <dbReference type="ARBA" id="ARBA00023453"/>
    </source>
</evidence>
<dbReference type="EMBL" id="KZ805341">
    <property type="protein sequence ID" value="PVI02613.1"/>
    <property type="molecule type" value="Genomic_DNA"/>
</dbReference>
<dbReference type="Pfam" id="PF01596">
    <property type="entry name" value="Methyltransf_3"/>
    <property type="match status" value="1"/>
</dbReference>
<dbReference type="InterPro" id="IPR002935">
    <property type="entry name" value="SAM_O-MeTrfase"/>
</dbReference>
<accession>A0A2V1DW88</accession>
<evidence type="ECO:0000256" key="3">
    <source>
        <dbReference type="ARBA" id="ARBA00022679"/>
    </source>
</evidence>
<dbReference type="EC" id="2.1.1.6" evidence="1"/>
<evidence type="ECO:0000256" key="5">
    <source>
        <dbReference type="ARBA" id="ARBA00022939"/>
    </source>
</evidence>
<dbReference type="GO" id="GO:0008171">
    <property type="term" value="F:O-methyltransferase activity"/>
    <property type="evidence" value="ECO:0007669"/>
    <property type="project" value="InterPro"/>
</dbReference>
<feature type="transmembrane region" description="Helical" evidence="8">
    <location>
        <begin position="291"/>
        <end position="313"/>
    </location>
</feature>
<dbReference type="Gene3D" id="3.40.50.150">
    <property type="entry name" value="Vaccinia Virus protein VP39"/>
    <property type="match status" value="1"/>
</dbReference>
<evidence type="ECO:0000313" key="11">
    <source>
        <dbReference type="Proteomes" id="UP000244855"/>
    </source>
</evidence>
<keyword evidence="5" id="KW-0128">Catecholamine metabolism</keyword>
<dbReference type="GO" id="GO:0046872">
    <property type="term" value="F:metal ion binding"/>
    <property type="evidence" value="ECO:0007669"/>
    <property type="project" value="InterPro"/>
</dbReference>
<keyword evidence="3" id="KW-0808">Transferase</keyword>
<dbReference type="InterPro" id="IPR011761">
    <property type="entry name" value="ATP-grasp"/>
</dbReference>
<dbReference type="PROSITE" id="PS50975">
    <property type="entry name" value="ATP_GRASP"/>
    <property type="match status" value="1"/>
</dbReference>
<keyword evidence="4" id="KW-0949">S-adenosyl-L-methionine</keyword>
<evidence type="ECO:0000256" key="8">
    <source>
        <dbReference type="SAM" id="Phobius"/>
    </source>
</evidence>
<sequence>MSGFNQEKAYAPKEDTFFDDGREVELLHFVYSHHNINKIRGSPKDVLAAIDEFGRTKKYLMNVGEDKGRIVTELIAEVKPKTMVELGGYVGYSCILFGDAVRRAGGQRYFSLERNPEFAAVILSLVDLAGLSDVVKVVVGSSDESIARLHSTGLLEHIDLIFLDHYKPAYTTDLKLCEEFRLVTPGSVLAADNVIKPGNPPYLEYVRSTVEQKRINLKEGKTGGSVEAMAERTVKQYANKYAEEKFSHSPGNPNLVYDSKLVNSYEPTGIPPSTPRSISTPLWYRHVPKNLLLILLSIITLPISITVVLVTLLHDFFKNNYGNQEHEDENLNQKTILVTGVSMTKGLTILRLLSAHTPHRIIGADVSAVSPGRFSNSLSKFYRLKPPLGDEAEPYIDSLLSVIQRGEVDLWISCSSVVAAVEDGVVVRLAEERAKAAGREFKAVQFREDVVEKLHEKDQFIEYVKELGLKVPESWRCTSRREVLDVLLDGEKGKDEEPDAFEKEADAEGGGKRARQYLLKPIGVDDKARAAMMTLLPFVSSSDTRSHVNDLSITPQNPFQLQEFISGAEYCTHALIIRGRVAAFTACPSSELLMHYSALPPSSPLTQAMLDFTKRVAEKEGEDFTGHLSFDFLVPPNGGAGDTDQNPVIYPIECNPRAHTATVLFANTPDLSSAYLSAFPPSFALSVREIVTPSIPSSPYYWVGHDLVTMLILPFLDAAWGISPVEDVMRGWAGFWEHVVGWRDGTFSVADPIPFLALYHLYWPSVFLEALWKRKEWSRINVSTTKVFDT</sequence>
<dbReference type="STRING" id="97972.A0A2V1DW88"/>
<organism evidence="10 11">
    <name type="scientific">Periconia macrospinosa</name>
    <dbReference type="NCBI Taxonomy" id="97972"/>
    <lineage>
        <taxon>Eukaryota</taxon>
        <taxon>Fungi</taxon>
        <taxon>Dikarya</taxon>
        <taxon>Ascomycota</taxon>
        <taxon>Pezizomycotina</taxon>
        <taxon>Dothideomycetes</taxon>
        <taxon>Pleosporomycetidae</taxon>
        <taxon>Pleosporales</taxon>
        <taxon>Massarineae</taxon>
        <taxon>Periconiaceae</taxon>
        <taxon>Periconia</taxon>
    </lineage>
</organism>
<evidence type="ECO:0000313" key="10">
    <source>
        <dbReference type="EMBL" id="PVI02613.1"/>
    </source>
</evidence>
<evidence type="ECO:0000256" key="1">
    <source>
        <dbReference type="ARBA" id="ARBA00012880"/>
    </source>
</evidence>
<evidence type="ECO:0000256" key="4">
    <source>
        <dbReference type="ARBA" id="ARBA00022691"/>
    </source>
</evidence>
<gene>
    <name evidence="10" type="ORF">DM02DRAFT_717298</name>
</gene>
<feature type="domain" description="ATP-grasp" evidence="9">
    <location>
        <begin position="461"/>
        <end position="680"/>
    </location>
</feature>
<evidence type="ECO:0000256" key="7">
    <source>
        <dbReference type="PROSITE-ProRule" id="PRU00409"/>
    </source>
</evidence>
<proteinExistence type="inferred from homology"/>
<evidence type="ECO:0000256" key="2">
    <source>
        <dbReference type="ARBA" id="ARBA00022603"/>
    </source>
</evidence>
<keyword evidence="7" id="KW-0547">Nucleotide-binding</keyword>
<protein>
    <recommendedName>
        <fullName evidence="1">catechol O-methyltransferase</fullName>
        <ecNumber evidence="1">2.1.1.6</ecNumber>
    </recommendedName>
</protein>